<dbReference type="AlphaFoldDB" id="A0A9W7KVT9"/>
<dbReference type="Proteomes" id="UP001165122">
    <property type="component" value="Unassembled WGS sequence"/>
</dbReference>
<reference evidence="3" key="1">
    <citation type="journal article" date="2023" name="Commun. Biol.">
        <title>Genome analysis of Parmales, the sister group of diatoms, reveals the evolutionary specialization of diatoms from phago-mixotrophs to photoautotrophs.</title>
        <authorList>
            <person name="Ban H."/>
            <person name="Sato S."/>
            <person name="Yoshikawa S."/>
            <person name="Yamada K."/>
            <person name="Nakamura Y."/>
            <person name="Ichinomiya M."/>
            <person name="Sato N."/>
            <person name="Blanc-Mathieu R."/>
            <person name="Endo H."/>
            <person name="Kuwata A."/>
            <person name="Ogata H."/>
        </authorList>
    </citation>
    <scope>NUCLEOTIDE SEQUENCE [LARGE SCALE GENOMIC DNA]</scope>
    <source>
        <strain evidence="3">NIES 3700</strain>
    </source>
</reference>
<feature type="transmembrane region" description="Helical" evidence="1">
    <location>
        <begin position="67"/>
        <end position="90"/>
    </location>
</feature>
<feature type="transmembrane region" description="Helical" evidence="1">
    <location>
        <begin position="110"/>
        <end position="129"/>
    </location>
</feature>
<feature type="transmembrane region" description="Helical" evidence="1">
    <location>
        <begin position="141"/>
        <end position="159"/>
    </location>
</feature>
<proteinExistence type="predicted"/>
<keyword evidence="1" id="KW-0812">Transmembrane</keyword>
<evidence type="ECO:0000313" key="3">
    <source>
        <dbReference type="Proteomes" id="UP001165122"/>
    </source>
</evidence>
<accession>A0A9W7KVT9</accession>
<dbReference type="InterPro" id="IPR033579">
    <property type="entry name" value="TMEM128"/>
</dbReference>
<gene>
    <name evidence="2" type="ORF">TrLO_g6785</name>
</gene>
<keyword evidence="3" id="KW-1185">Reference proteome</keyword>
<name>A0A9W7KVT9_9STRA</name>
<evidence type="ECO:0000256" key="1">
    <source>
        <dbReference type="SAM" id="Phobius"/>
    </source>
</evidence>
<dbReference type="EMBL" id="BRXW01000193">
    <property type="protein sequence ID" value="GMI13533.1"/>
    <property type="molecule type" value="Genomic_DNA"/>
</dbReference>
<feature type="transmembrane region" description="Helical" evidence="1">
    <location>
        <begin position="165"/>
        <end position="181"/>
    </location>
</feature>
<dbReference type="OrthoDB" id="198307at2759"/>
<comment type="caution">
    <text evidence="2">The sequence shown here is derived from an EMBL/GenBank/DDBJ whole genome shotgun (WGS) entry which is preliminary data.</text>
</comment>
<feature type="transmembrane region" description="Helical" evidence="1">
    <location>
        <begin position="35"/>
        <end position="55"/>
    </location>
</feature>
<keyword evidence="1" id="KW-0472">Membrane</keyword>
<keyword evidence="1" id="KW-1133">Transmembrane helix</keyword>
<evidence type="ECO:0000313" key="2">
    <source>
        <dbReference type="EMBL" id="GMI13533.1"/>
    </source>
</evidence>
<protein>
    <submittedName>
        <fullName evidence="2">Uncharacterized protein</fullName>
    </submittedName>
</protein>
<dbReference type="Pfam" id="PF20479">
    <property type="entry name" value="TMEM128"/>
    <property type="match status" value="1"/>
</dbReference>
<sequence length="187" mass="20871">MPATVSVGDTHDTQETKQNVDEFLDAGIFARPAQLLWSCAMIVSASFGCVEFKLWQALMSHSTSATAVNHMVMTLSVMSSLSILTLKVYMESLRPTRFKDKLVYENFKTHTHLAIVLLLFSSLTFNIALWPKYGFLKTCAIAAMVGYGILFNFFMLVPWTSVQNFVGMVGCMFFLQNYYGLGGTLGQ</sequence>
<organism evidence="2 3">
    <name type="scientific">Triparma laevis f. longispina</name>
    <dbReference type="NCBI Taxonomy" id="1714387"/>
    <lineage>
        <taxon>Eukaryota</taxon>
        <taxon>Sar</taxon>
        <taxon>Stramenopiles</taxon>
        <taxon>Ochrophyta</taxon>
        <taxon>Bolidophyceae</taxon>
        <taxon>Parmales</taxon>
        <taxon>Triparmaceae</taxon>
        <taxon>Triparma</taxon>
    </lineage>
</organism>